<gene>
    <name evidence="3" type="ORF">WJX81_001289</name>
</gene>
<organism evidence="3 4">
    <name type="scientific">Elliptochloris bilobata</name>
    <dbReference type="NCBI Taxonomy" id="381761"/>
    <lineage>
        <taxon>Eukaryota</taxon>
        <taxon>Viridiplantae</taxon>
        <taxon>Chlorophyta</taxon>
        <taxon>core chlorophytes</taxon>
        <taxon>Trebouxiophyceae</taxon>
        <taxon>Trebouxiophyceae incertae sedis</taxon>
        <taxon>Elliptochloris clade</taxon>
        <taxon>Elliptochloris</taxon>
    </lineage>
</organism>
<evidence type="ECO:0000256" key="1">
    <source>
        <dbReference type="SAM" id="MobiDB-lite"/>
    </source>
</evidence>
<dbReference type="Proteomes" id="UP001445335">
    <property type="component" value="Unassembled WGS sequence"/>
</dbReference>
<dbReference type="EMBL" id="JALJOU010000005">
    <property type="protein sequence ID" value="KAK9843657.1"/>
    <property type="molecule type" value="Genomic_DNA"/>
</dbReference>
<feature type="domain" description="Helicase-associated" evidence="2">
    <location>
        <begin position="58"/>
        <end position="119"/>
    </location>
</feature>
<feature type="compositionally biased region" description="Low complexity" evidence="1">
    <location>
        <begin position="385"/>
        <end position="399"/>
    </location>
</feature>
<dbReference type="InterPro" id="IPR005114">
    <property type="entry name" value="Helicase_assoc"/>
</dbReference>
<dbReference type="Pfam" id="PF03457">
    <property type="entry name" value="HA"/>
    <property type="match status" value="2"/>
</dbReference>
<reference evidence="3 4" key="1">
    <citation type="journal article" date="2024" name="Nat. Commun.">
        <title>Phylogenomics reveals the evolutionary origins of lichenization in chlorophyte algae.</title>
        <authorList>
            <person name="Puginier C."/>
            <person name="Libourel C."/>
            <person name="Otte J."/>
            <person name="Skaloud P."/>
            <person name="Haon M."/>
            <person name="Grisel S."/>
            <person name="Petersen M."/>
            <person name="Berrin J.G."/>
            <person name="Delaux P.M."/>
            <person name="Dal Grande F."/>
            <person name="Keller J."/>
        </authorList>
    </citation>
    <scope>NUCLEOTIDE SEQUENCE [LARGE SCALE GENOMIC DNA]</scope>
    <source>
        <strain evidence="3 4">SAG 245.80</strain>
    </source>
</reference>
<feature type="region of interest" description="Disordered" evidence="1">
    <location>
        <begin position="378"/>
        <end position="425"/>
    </location>
</feature>
<dbReference type="Gene3D" id="6.10.140.530">
    <property type="match status" value="1"/>
</dbReference>
<dbReference type="PANTHER" id="PTHR33418">
    <property type="entry name" value="HELICASE-ASSOCIATED"/>
    <property type="match status" value="1"/>
</dbReference>
<evidence type="ECO:0000259" key="2">
    <source>
        <dbReference type="Pfam" id="PF03457"/>
    </source>
</evidence>
<evidence type="ECO:0000313" key="4">
    <source>
        <dbReference type="Proteomes" id="UP001445335"/>
    </source>
</evidence>
<protein>
    <recommendedName>
        <fullName evidence="2">Helicase-associated domain-containing protein</fullName>
    </recommendedName>
</protein>
<sequence>MSGAATLTESTEESMSLDPIELLQTRIKPVAYKTRRFATKRERRMVAQSAPPPDNPPDRVFRRMLARLGRYRAKWGDANVPGQYWEDDILAKWVGVVRTVKRWNCLTAPEIDALENLGFTWTLEKQRYHVEWDIYLHELRRYKEEYGTLAVPLKWRDPTGDFSNHLAKWYHAQPSLFTLRRLTVNQVLKLRAAGYDVSAAANDPIGPAAYEAELTKAGLEPTTAGTIQRSDWDVMYDQLQKWVDLYDTAVVPSQVHDNAVLGAWVHNQRKLRNLKRMSEEHERRLNELHFAWHVDVQASQWHHLLHETRRFKEAHGHARIPHDYSDFSEVGWVEAARWLQKNAKLFLKDKLPEKKYALIRDVLGIKFVKQFQTDPLTAKNKKSASGGTIRRTGGRCRSGAAKKRTAAKLKAESEKKKRASPLLVF</sequence>
<dbReference type="AlphaFoldDB" id="A0AAW1SCE8"/>
<comment type="caution">
    <text evidence="3">The sequence shown here is derived from an EMBL/GenBank/DDBJ whole genome shotgun (WGS) entry which is preliminary data.</text>
</comment>
<accession>A0AAW1SCE8</accession>
<evidence type="ECO:0000313" key="3">
    <source>
        <dbReference type="EMBL" id="KAK9843657.1"/>
    </source>
</evidence>
<proteinExistence type="predicted"/>
<feature type="domain" description="Helicase-associated" evidence="2">
    <location>
        <begin position="229"/>
        <end position="290"/>
    </location>
</feature>
<dbReference type="PANTHER" id="PTHR33418:SF1">
    <property type="entry name" value="HELICASE-ASSOCIATED DOMAIN-CONTAINING PROTEIN"/>
    <property type="match status" value="1"/>
</dbReference>
<name>A0AAW1SCE8_9CHLO</name>
<keyword evidence="4" id="KW-1185">Reference proteome</keyword>